<dbReference type="Proteomes" id="UP000887565">
    <property type="component" value="Unplaced"/>
</dbReference>
<keyword evidence="1" id="KW-0464">Manganese</keyword>
<protein>
    <recommendedName>
        <fullName evidence="1">Beta-1,4-N-acetylgalactosaminyltransferase</fullName>
        <ecNumber evidence="1">2.4.1.-</ecNumber>
    </recommendedName>
    <alternativeName>
        <fullName evidence="1">Beta-4-GalNAcT</fullName>
    </alternativeName>
</protein>
<evidence type="ECO:0000313" key="3">
    <source>
        <dbReference type="Proteomes" id="UP000887565"/>
    </source>
</evidence>
<feature type="transmembrane region" description="Helical" evidence="1">
    <location>
        <begin position="25"/>
        <end position="43"/>
    </location>
</feature>
<organism evidence="3 4">
    <name type="scientific">Romanomermis culicivorax</name>
    <name type="common">Nematode worm</name>
    <dbReference type="NCBI Taxonomy" id="13658"/>
    <lineage>
        <taxon>Eukaryota</taxon>
        <taxon>Metazoa</taxon>
        <taxon>Ecdysozoa</taxon>
        <taxon>Nematoda</taxon>
        <taxon>Enoplea</taxon>
        <taxon>Dorylaimia</taxon>
        <taxon>Mermithida</taxon>
        <taxon>Mermithoidea</taxon>
        <taxon>Mermithidae</taxon>
        <taxon>Romanomermis</taxon>
    </lineage>
</organism>
<keyword evidence="1" id="KW-0812">Transmembrane</keyword>
<keyword evidence="1" id="KW-0479">Metal-binding</keyword>
<keyword evidence="1" id="KW-1133">Transmembrane helix</keyword>
<accession>A0A915KBU6</accession>
<dbReference type="WBParaSite" id="nRc.2.0.1.t35840-RA">
    <property type="protein sequence ID" value="nRc.2.0.1.t35840-RA"/>
    <property type="gene ID" value="nRc.2.0.1.g35840"/>
</dbReference>
<evidence type="ECO:0000313" key="4">
    <source>
        <dbReference type="WBParaSite" id="nRc.2.0.1.t35840-RA"/>
    </source>
</evidence>
<dbReference type="InterPro" id="IPR003859">
    <property type="entry name" value="Galactosyl_T"/>
</dbReference>
<keyword evidence="1" id="KW-0328">Glycosyltransferase</keyword>
<dbReference type="GO" id="GO:0033842">
    <property type="term" value="F:N-acetyl-beta-glucosaminyl-derivative 4-beta-N-acetylgalactosaminyltransferase activity"/>
    <property type="evidence" value="ECO:0007669"/>
    <property type="project" value="TreeGrafter"/>
</dbReference>
<comment type="subcellular location">
    <subcellularLocation>
        <location evidence="1">Membrane</location>
        <topology evidence="1">Single-pass type II membrane protein</topology>
    </subcellularLocation>
</comment>
<dbReference type="GO" id="GO:0016020">
    <property type="term" value="C:membrane"/>
    <property type="evidence" value="ECO:0007669"/>
    <property type="project" value="UniProtKB-SubCell"/>
</dbReference>
<dbReference type="AlphaFoldDB" id="A0A915KBU6"/>
<dbReference type="EC" id="2.4.1.-" evidence="1"/>
<dbReference type="SUPFAM" id="SSF53448">
    <property type="entry name" value="Nucleotide-diphospho-sugar transferases"/>
    <property type="match status" value="1"/>
</dbReference>
<comment type="pathway">
    <text evidence="1">Protein modification; protein glycosylation.</text>
</comment>
<evidence type="ECO:0000256" key="1">
    <source>
        <dbReference type="RuleBase" id="RU368121"/>
    </source>
</evidence>
<dbReference type="PRINTS" id="PR02050">
    <property type="entry name" value="B14GALTRFASE"/>
</dbReference>
<proteinExistence type="inferred from homology"/>
<keyword evidence="3" id="KW-1185">Reference proteome</keyword>
<dbReference type="PANTHER" id="PTHR19300:SF57">
    <property type="entry name" value="BETA-1,4-N-ACETYLGALACTOSAMINYLTRANSFERASE"/>
    <property type="match status" value="1"/>
</dbReference>
<dbReference type="GO" id="GO:0046872">
    <property type="term" value="F:metal ion binding"/>
    <property type="evidence" value="ECO:0007669"/>
    <property type="project" value="UniProtKB-UniRule"/>
</dbReference>
<dbReference type="Gene3D" id="3.90.550.10">
    <property type="entry name" value="Spore Coat Polysaccharide Biosynthesis Protein SpsA, Chain A"/>
    <property type="match status" value="1"/>
</dbReference>
<comment type="function">
    <text evidence="1">Catalyzes the transfer of galactose onto proteins or lipids.</text>
</comment>
<dbReference type="GO" id="GO:0008378">
    <property type="term" value="F:galactosyltransferase activity"/>
    <property type="evidence" value="ECO:0007669"/>
    <property type="project" value="TreeGrafter"/>
</dbReference>
<keyword evidence="1" id="KW-0472">Membrane</keyword>
<dbReference type="PANTHER" id="PTHR19300">
    <property type="entry name" value="BETA-1,4-GALACTOSYLTRANSFERASE"/>
    <property type="match status" value="1"/>
</dbReference>
<comment type="similarity">
    <text evidence="1">Belongs to the glycosyltransferase 7 family.</text>
</comment>
<evidence type="ECO:0000259" key="2">
    <source>
        <dbReference type="Pfam" id="PF13733"/>
    </source>
</evidence>
<comment type="cofactor">
    <cofactor evidence="1">
        <name>Mn(2+)</name>
        <dbReference type="ChEBI" id="CHEBI:29035"/>
    </cofactor>
</comment>
<dbReference type="InterPro" id="IPR029044">
    <property type="entry name" value="Nucleotide-diphossugar_trans"/>
</dbReference>
<dbReference type="GO" id="GO:0005794">
    <property type="term" value="C:Golgi apparatus"/>
    <property type="evidence" value="ECO:0007669"/>
    <property type="project" value="TreeGrafter"/>
</dbReference>
<name>A0A915KBU6_ROMCU</name>
<keyword evidence="1" id="KW-0808">Transferase</keyword>
<feature type="domain" description="Galactosyltransferase N-terminal" evidence="2">
    <location>
        <begin position="158"/>
        <end position="290"/>
    </location>
</feature>
<sequence length="313" mass="35696">MIPKGNNDSYSLAAFCSWIKSHARIRIVLIVFVIILMVKYFFIDKSYPYNINIFDQRIAEYYVWGSNLLNKSDAKPQTAPKNGSITLPTDAALPGISNISINESDYLTKLAPKSTVTTNLASYTPSLFLPQTSSAATTTTITRRNFLGNDKNSTKPLCPIIPPVLVGPIKVWFDYPSWSELSKLYPFVKPGGHGRPENCTSRHKVAIILPYRDRDRHLRAFLHNLHSLLTKQQLDYSIFVVEQIPHQTFNRAKLLNVGFVEAKKLYDWQCFIFHDVDLFPEDDRNLYTCPEQPRHMSVAVDKFGYNILQAMAC</sequence>
<dbReference type="Pfam" id="PF13733">
    <property type="entry name" value="Glyco_transf_7N"/>
    <property type="match status" value="1"/>
</dbReference>
<dbReference type="GO" id="GO:0005975">
    <property type="term" value="P:carbohydrate metabolic process"/>
    <property type="evidence" value="ECO:0007669"/>
    <property type="project" value="InterPro"/>
</dbReference>
<dbReference type="GO" id="GO:0006688">
    <property type="term" value="P:glycosphingolipid biosynthetic process"/>
    <property type="evidence" value="ECO:0007669"/>
    <property type="project" value="TreeGrafter"/>
</dbReference>
<keyword evidence="1" id="KW-0325">Glycoprotein</keyword>
<dbReference type="InterPro" id="IPR027995">
    <property type="entry name" value="Galactosyl_T_N"/>
</dbReference>
<keyword evidence="1" id="KW-0735">Signal-anchor</keyword>
<reference evidence="4" key="1">
    <citation type="submission" date="2022-11" db="UniProtKB">
        <authorList>
            <consortium name="WormBaseParasite"/>
        </authorList>
    </citation>
    <scope>IDENTIFICATION</scope>
</reference>